<sequence length="59" mass="6667">QVFILAEWRSGSGVDEQPRATQFTEQSGAVEACWARNPEVRGSKLRCASEIFLFLTTEY</sequence>
<evidence type="ECO:0000313" key="2">
    <source>
        <dbReference type="Proteomes" id="UP001054837"/>
    </source>
</evidence>
<protein>
    <submittedName>
        <fullName evidence="1">Uncharacterized protein</fullName>
    </submittedName>
</protein>
<name>A0AAV4RDC0_9ARAC</name>
<reference evidence="1 2" key="1">
    <citation type="submission" date="2021-06" db="EMBL/GenBank/DDBJ databases">
        <title>Caerostris darwini draft genome.</title>
        <authorList>
            <person name="Kono N."/>
            <person name="Arakawa K."/>
        </authorList>
    </citation>
    <scope>NUCLEOTIDE SEQUENCE [LARGE SCALE GENOMIC DNA]</scope>
</reference>
<organism evidence="1 2">
    <name type="scientific">Caerostris darwini</name>
    <dbReference type="NCBI Taxonomy" id="1538125"/>
    <lineage>
        <taxon>Eukaryota</taxon>
        <taxon>Metazoa</taxon>
        <taxon>Ecdysozoa</taxon>
        <taxon>Arthropoda</taxon>
        <taxon>Chelicerata</taxon>
        <taxon>Arachnida</taxon>
        <taxon>Araneae</taxon>
        <taxon>Araneomorphae</taxon>
        <taxon>Entelegynae</taxon>
        <taxon>Araneoidea</taxon>
        <taxon>Araneidae</taxon>
        <taxon>Caerostris</taxon>
    </lineage>
</organism>
<comment type="caution">
    <text evidence="1">The sequence shown here is derived from an EMBL/GenBank/DDBJ whole genome shotgun (WGS) entry which is preliminary data.</text>
</comment>
<dbReference type="AlphaFoldDB" id="A0AAV4RDC0"/>
<dbReference type="Proteomes" id="UP001054837">
    <property type="component" value="Unassembled WGS sequence"/>
</dbReference>
<proteinExistence type="predicted"/>
<accession>A0AAV4RDC0</accession>
<gene>
    <name evidence="1" type="ORF">CDAR_612971</name>
</gene>
<dbReference type="EMBL" id="BPLQ01006002">
    <property type="protein sequence ID" value="GIY19019.1"/>
    <property type="molecule type" value="Genomic_DNA"/>
</dbReference>
<evidence type="ECO:0000313" key="1">
    <source>
        <dbReference type="EMBL" id="GIY19019.1"/>
    </source>
</evidence>
<keyword evidence="2" id="KW-1185">Reference proteome</keyword>
<feature type="non-terminal residue" evidence="1">
    <location>
        <position position="1"/>
    </location>
</feature>